<accession>A0A455SSI0</accession>
<proteinExistence type="predicted"/>
<name>A0A455SSI0_9CHLR</name>
<reference evidence="1" key="1">
    <citation type="submission" date="2018-12" db="EMBL/GenBank/DDBJ databases">
        <title>Novel natural products biosynthetic potential of the class Ktedonobacteria.</title>
        <authorList>
            <person name="Zheng Y."/>
            <person name="Saitou A."/>
            <person name="Wang C.M."/>
            <person name="Toyoda A."/>
            <person name="Minakuchi Y."/>
            <person name="Sekiguchi Y."/>
            <person name="Ueda K."/>
            <person name="Takano H."/>
            <person name="Sakai Y."/>
            <person name="Yokota A."/>
            <person name="Yabe S."/>
        </authorList>
    </citation>
    <scope>NUCLEOTIDE SEQUENCE</scope>
    <source>
        <strain evidence="1">COM3</strain>
    </source>
</reference>
<evidence type="ECO:0000313" key="1">
    <source>
        <dbReference type="EMBL" id="BBH90029.1"/>
    </source>
</evidence>
<gene>
    <name evidence="1" type="ORF">KTC_47800</name>
</gene>
<dbReference type="EMBL" id="AP019376">
    <property type="protein sequence ID" value="BBH90029.1"/>
    <property type="molecule type" value="Genomic_DNA"/>
</dbReference>
<protein>
    <submittedName>
        <fullName evidence="1">Uncharacterized protein</fullName>
    </submittedName>
</protein>
<sequence>MSSSRTFTQRQYIHVIVKMYLNIETNDRAMSRREVKGIEMDGNARAESNYILVRPSVLEGPERLPGHFEGIKKRWDSRETIPPFNMVSI</sequence>
<dbReference type="AlphaFoldDB" id="A0A455SSI0"/>
<organism evidence="1">
    <name type="scientific">Thermosporothrix sp. COM3</name>
    <dbReference type="NCBI Taxonomy" id="2490863"/>
    <lineage>
        <taxon>Bacteria</taxon>
        <taxon>Bacillati</taxon>
        <taxon>Chloroflexota</taxon>
        <taxon>Ktedonobacteria</taxon>
        <taxon>Ktedonobacterales</taxon>
        <taxon>Thermosporotrichaceae</taxon>
        <taxon>Thermosporothrix</taxon>
    </lineage>
</organism>